<evidence type="ECO:0000313" key="1">
    <source>
        <dbReference type="EMBL" id="SOY77361.1"/>
    </source>
</evidence>
<dbReference type="Proteomes" id="UP000254259">
    <property type="component" value="Plasmid CBM2636p"/>
</dbReference>
<geneLocation type="plasmid" evidence="3">
    <name>CBM2636p</name>
</geneLocation>
<dbReference type="EMBL" id="LT984815">
    <property type="protein sequence ID" value="SPD69237.1"/>
    <property type="molecule type" value="Genomic_DNA"/>
</dbReference>
<proteinExistence type="predicted"/>
<gene>
    <name evidence="2" type="ORF">CBM2586_P80011</name>
    <name evidence="1" type="ORF">CBM2589_P80010</name>
    <name evidence="3" type="ORF">CBM2636_P10148</name>
</gene>
<keyword evidence="3" id="KW-0614">Plasmid</keyword>
<evidence type="ECO:0000313" key="3">
    <source>
        <dbReference type="EMBL" id="SPD69237.1"/>
    </source>
</evidence>
<organism evidence="1 5">
    <name type="scientific">Cupriavidus taiwanensis</name>
    <dbReference type="NCBI Taxonomy" id="164546"/>
    <lineage>
        <taxon>Bacteria</taxon>
        <taxon>Pseudomonadati</taxon>
        <taxon>Pseudomonadota</taxon>
        <taxon>Betaproteobacteria</taxon>
        <taxon>Burkholderiales</taxon>
        <taxon>Burkholderiaceae</taxon>
        <taxon>Cupriavidus</taxon>
    </lineage>
</organism>
<dbReference type="EMBL" id="OFSP01000076">
    <property type="protein sequence ID" value="SOY77361.1"/>
    <property type="molecule type" value="Genomic_DNA"/>
</dbReference>
<sequence>MSVMLVIAIMGPSIDDMDGKQPGSCVPAYEVMERIPKLEPWPVCPTRSTIRSDGRGDIHVKREANFSFNRAGAGLQSTSHTMTKIMISAEHAAKLLPRGKKVHTFIRVFAWVGADVDRARVLAAFESAKEVEVSSYAACLDHHLVIELDGMRTYINTNPKELRRLHPQVAAG</sequence>
<evidence type="ECO:0000313" key="2">
    <source>
        <dbReference type="EMBL" id="SOY78240.1"/>
    </source>
</evidence>
<reference evidence="4 5" key="1">
    <citation type="submission" date="2018-01" db="EMBL/GenBank/DDBJ databases">
        <authorList>
            <person name="Clerissi C."/>
        </authorList>
    </citation>
    <scope>NUCLEOTIDE SEQUENCE [LARGE SCALE GENOMIC DNA]</scope>
    <source>
        <strain evidence="2">Cupriavidus taiwanensis LMG 19430</strain>
        <strain evidence="1">Cupriavidus taiwanensis STM 3521</strain>
        <strain evidence="3">Cupriavidus taiwanensis SWF 66322</strain>
        <plasmid evidence="6">cbm2586_p</plasmid>
        <plasmid evidence="5">cbm2589_p</plasmid>
        <plasmid evidence="3">CBM2636p</plasmid>
        <plasmid evidence="4">cbm2636p</plasmid>
    </source>
</reference>
<geneLocation type="plasmid" evidence="6">
    <name>cbm2586_p</name>
</geneLocation>
<dbReference type="Proteomes" id="UP000257016">
    <property type="component" value="Unassembled WGS sequence"/>
</dbReference>
<name>A0A375F5H5_9BURK</name>
<geneLocation type="plasmid" evidence="4">
    <name>cbm2636p</name>
</geneLocation>
<dbReference type="EMBL" id="OFSN01000065">
    <property type="protein sequence ID" value="SOY78240.1"/>
    <property type="molecule type" value="Genomic_DNA"/>
</dbReference>
<dbReference type="Proteomes" id="UP000256297">
    <property type="component" value="Plasmid CBM2589_p"/>
</dbReference>
<protein>
    <submittedName>
        <fullName evidence="1">Uncharacterized protein</fullName>
    </submittedName>
</protein>
<dbReference type="GeneID" id="71203636"/>
<evidence type="ECO:0000313" key="5">
    <source>
        <dbReference type="Proteomes" id="UP000256297"/>
    </source>
</evidence>
<accession>A0A375F5H5</accession>
<geneLocation type="plasmid" evidence="5">
    <name>cbm2589_p</name>
</geneLocation>
<evidence type="ECO:0000313" key="6">
    <source>
        <dbReference type="Proteomes" id="UP000257016"/>
    </source>
</evidence>
<dbReference type="AlphaFoldDB" id="A0A375F5H5"/>
<dbReference type="RefSeq" id="WP_012354514.1">
    <property type="nucleotide sequence ID" value="NZ_CBCRZP010000050.1"/>
</dbReference>
<evidence type="ECO:0000313" key="4">
    <source>
        <dbReference type="Proteomes" id="UP000254259"/>
    </source>
</evidence>